<dbReference type="EMBL" id="CADCTQ010000195">
    <property type="protein sequence ID" value="CAA9255060.1"/>
    <property type="molecule type" value="Genomic_DNA"/>
</dbReference>
<dbReference type="InterPro" id="IPR039743">
    <property type="entry name" value="6GAL/EXGAL"/>
</dbReference>
<dbReference type="InterPro" id="IPR033452">
    <property type="entry name" value="GH30_C"/>
</dbReference>
<dbReference type="SUPFAM" id="SSF51011">
    <property type="entry name" value="Glycosyl hydrolase domain"/>
    <property type="match status" value="1"/>
</dbReference>
<dbReference type="GO" id="GO:0004553">
    <property type="term" value="F:hydrolase activity, hydrolyzing O-glycosyl compounds"/>
    <property type="evidence" value="ECO:0007669"/>
    <property type="project" value="InterPro"/>
</dbReference>
<evidence type="ECO:0000259" key="2">
    <source>
        <dbReference type="Pfam" id="PF18962"/>
    </source>
</evidence>
<dbReference type="AlphaFoldDB" id="A0A6J4IN36"/>
<dbReference type="PANTHER" id="PTHR42767">
    <property type="entry name" value="ENDO-BETA-1,6-GALACTANASE"/>
    <property type="match status" value="1"/>
</dbReference>
<name>A0A6J4IN36_9SPHI</name>
<dbReference type="Gene3D" id="2.60.40.1180">
    <property type="entry name" value="Golgi alpha-mannosidase II"/>
    <property type="match status" value="1"/>
</dbReference>
<sequence length="596" mass="65088">MHYKHNLPGGFRMLQALLLLLFLLQTTLVPAQKARPTPTVALTVNKNTRHQTIDGFGFFGARDVWWGSGDPAHFYSDAWLDRIVSDLGVSIWRNELYPHNPPTGNTTPNQDAHWEKQRPMVQALKAKADQYGVNLKMILTVWSPPGQFKWQSQMAWAGDVNATRGPGPDGDYWPERAGGTLNPNKYNEFATWLSQGLQMYKNIGINVYAISPQNEPMFPQTFNSNTYTTRWYADMINAVMPQVKTQHPTVKVFGSENMLDMEGATNNFPYFYHSGLKADPTAMNHIDMLAVHGYLDGVSASSGSQLAGYWTNHKREFAAPAGKKSWMTETSGYVDAWEGISGKPGALSLAIDMQTALYFGDLSAWVYWQGSGLGGINEYNLMSDTQVGKKYYASKNFYRFIRPGAVRLATSSPDPEVSITAYEHTANGTHTLVLINSGTAAKAFTLSVTGSGLPTSYEMFVTSATRNCESAGLVSTTRSITLPARSVVTLQAGGMPLTGSAAARVASDDAKDSQTTGLEGVTVYPNPSKGIVSVATGAAREVKGTITTLQGVQLHVKGKQLGAGLLRFDISGQPSGIYLLRLEADGRTKTYKLLKE</sequence>
<dbReference type="NCBIfam" id="TIGR04183">
    <property type="entry name" value="Por_Secre_tail"/>
    <property type="match status" value="1"/>
</dbReference>
<organism evidence="3">
    <name type="scientific">uncultured Cytophagales bacterium</name>
    <dbReference type="NCBI Taxonomy" id="158755"/>
    <lineage>
        <taxon>Bacteria</taxon>
        <taxon>Pseudomonadati</taxon>
        <taxon>Bacteroidota</taxon>
        <taxon>Sphingobacteriia</taxon>
        <taxon>Sphingobacteriales</taxon>
        <taxon>environmental samples</taxon>
    </lineage>
</organism>
<dbReference type="Gene3D" id="3.20.20.80">
    <property type="entry name" value="Glycosidases"/>
    <property type="match status" value="1"/>
</dbReference>
<dbReference type="SUPFAM" id="SSF51445">
    <property type="entry name" value="(Trans)glycosidases"/>
    <property type="match status" value="1"/>
</dbReference>
<protein>
    <submittedName>
        <fullName evidence="3">GH30 / GH30_7 / GH30_6 / GH30_4 / GH30_1 / G H30_8 / GH30_5 / GH30_2</fullName>
    </submittedName>
</protein>
<feature type="domain" description="Secretion system C-terminal sorting" evidence="2">
    <location>
        <begin position="523"/>
        <end position="593"/>
    </location>
</feature>
<dbReference type="InterPro" id="IPR026444">
    <property type="entry name" value="Secre_tail"/>
</dbReference>
<dbReference type="InterPro" id="IPR017853">
    <property type="entry name" value="GH"/>
</dbReference>
<reference evidence="3" key="1">
    <citation type="submission" date="2020-02" db="EMBL/GenBank/DDBJ databases">
        <authorList>
            <person name="Meier V. D."/>
        </authorList>
    </citation>
    <scope>NUCLEOTIDE SEQUENCE</scope>
    <source>
        <strain evidence="3">AVDCRST_MAG56</strain>
    </source>
</reference>
<proteinExistence type="predicted"/>
<gene>
    <name evidence="3" type="ORF">AVDCRST_MAG56-2319</name>
</gene>
<dbReference type="InterPro" id="IPR013780">
    <property type="entry name" value="Glyco_hydro_b"/>
</dbReference>
<evidence type="ECO:0000259" key="1">
    <source>
        <dbReference type="Pfam" id="PF17189"/>
    </source>
</evidence>
<dbReference type="PANTHER" id="PTHR42767:SF1">
    <property type="entry name" value="ENDO-BETA-1,6-GALACTANASE-LIKE DOMAIN-CONTAINING PROTEIN"/>
    <property type="match status" value="1"/>
</dbReference>
<dbReference type="Pfam" id="PF18962">
    <property type="entry name" value="Por_Secre_tail"/>
    <property type="match status" value="1"/>
</dbReference>
<accession>A0A6J4IN36</accession>
<dbReference type="Pfam" id="PF17189">
    <property type="entry name" value="Glyco_hydro_30C"/>
    <property type="match status" value="1"/>
</dbReference>
<feature type="domain" description="Glycosyl hydrolase family 30 beta sandwich" evidence="1">
    <location>
        <begin position="404"/>
        <end position="490"/>
    </location>
</feature>
<evidence type="ECO:0000313" key="3">
    <source>
        <dbReference type="EMBL" id="CAA9255060.1"/>
    </source>
</evidence>